<sequence length="102" mass="11474">MPATEHQIDHPKVPLTRFHNNTGEFLDLASRQPVVLTSHGRERHIIADSEYFRHLEAAARGQLLKDMNIEAVAAADMTDDDLAAFDAGRPTPQELADDRWND</sequence>
<evidence type="ECO:0008006" key="5">
    <source>
        <dbReference type="Google" id="ProtNLM"/>
    </source>
</evidence>
<dbReference type="InterPro" id="IPR036165">
    <property type="entry name" value="YefM-like_sf"/>
</dbReference>
<evidence type="ECO:0000256" key="2">
    <source>
        <dbReference type="SAM" id="MobiDB-lite"/>
    </source>
</evidence>
<evidence type="ECO:0000313" key="3">
    <source>
        <dbReference type="EMBL" id="GGD81778.1"/>
    </source>
</evidence>
<dbReference type="AlphaFoldDB" id="A0A916Z931"/>
<accession>A0A916Z931</accession>
<gene>
    <name evidence="3" type="ORF">GCM10010990_34650</name>
</gene>
<dbReference type="EMBL" id="BMIP01000011">
    <property type="protein sequence ID" value="GGD81778.1"/>
    <property type="molecule type" value="Genomic_DNA"/>
</dbReference>
<dbReference type="Proteomes" id="UP000612349">
    <property type="component" value="Unassembled WGS sequence"/>
</dbReference>
<dbReference type="RefSeq" id="WP_066769657.1">
    <property type="nucleotide sequence ID" value="NZ_BMIP01000011.1"/>
</dbReference>
<reference evidence="3" key="1">
    <citation type="journal article" date="2014" name="Int. J. Syst. Evol. Microbiol.">
        <title>Complete genome sequence of Corynebacterium casei LMG S-19264T (=DSM 44701T), isolated from a smear-ripened cheese.</title>
        <authorList>
            <consortium name="US DOE Joint Genome Institute (JGI-PGF)"/>
            <person name="Walter F."/>
            <person name="Albersmeier A."/>
            <person name="Kalinowski J."/>
            <person name="Ruckert C."/>
        </authorList>
    </citation>
    <scope>NUCLEOTIDE SEQUENCE</scope>
    <source>
        <strain evidence="3">CGMCC 1.15360</strain>
    </source>
</reference>
<name>A0A916Z931_9SPHN</name>
<comment type="caution">
    <text evidence="3">The sequence shown here is derived from an EMBL/GenBank/DDBJ whole genome shotgun (WGS) entry which is preliminary data.</text>
</comment>
<evidence type="ECO:0000256" key="1">
    <source>
        <dbReference type="ARBA" id="ARBA00009981"/>
    </source>
</evidence>
<feature type="region of interest" description="Disordered" evidence="2">
    <location>
        <begin position="83"/>
        <end position="102"/>
    </location>
</feature>
<evidence type="ECO:0000313" key="4">
    <source>
        <dbReference type="Proteomes" id="UP000612349"/>
    </source>
</evidence>
<dbReference type="SUPFAM" id="SSF143120">
    <property type="entry name" value="YefM-like"/>
    <property type="match status" value="1"/>
</dbReference>
<comment type="similarity">
    <text evidence="1">Belongs to the phD/YefM antitoxin family.</text>
</comment>
<keyword evidence="4" id="KW-1185">Reference proteome</keyword>
<dbReference type="OrthoDB" id="7391322at2"/>
<reference evidence="3" key="2">
    <citation type="submission" date="2020-09" db="EMBL/GenBank/DDBJ databases">
        <authorList>
            <person name="Sun Q."/>
            <person name="Zhou Y."/>
        </authorList>
    </citation>
    <scope>NUCLEOTIDE SEQUENCE</scope>
    <source>
        <strain evidence="3">CGMCC 1.15360</strain>
    </source>
</reference>
<organism evidence="3 4">
    <name type="scientific">Croceicoccus mobilis</name>
    <dbReference type="NCBI Taxonomy" id="1703339"/>
    <lineage>
        <taxon>Bacteria</taxon>
        <taxon>Pseudomonadati</taxon>
        <taxon>Pseudomonadota</taxon>
        <taxon>Alphaproteobacteria</taxon>
        <taxon>Sphingomonadales</taxon>
        <taxon>Erythrobacteraceae</taxon>
        <taxon>Croceicoccus</taxon>
    </lineage>
</organism>
<protein>
    <recommendedName>
        <fullName evidence="5">Antitoxin</fullName>
    </recommendedName>
</protein>
<proteinExistence type="inferred from homology"/>